<evidence type="ECO:0000313" key="2">
    <source>
        <dbReference type="Proteomes" id="UP001642540"/>
    </source>
</evidence>
<name>A0ABP1RXB6_9HEXA</name>
<dbReference type="Proteomes" id="UP001642540">
    <property type="component" value="Unassembled WGS sequence"/>
</dbReference>
<keyword evidence="2" id="KW-1185">Reference proteome</keyword>
<gene>
    <name evidence="1" type="ORF">ODALV1_LOCUS27142</name>
</gene>
<evidence type="ECO:0000313" key="1">
    <source>
        <dbReference type="EMBL" id="CAL8137924.1"/>
    </source>
</evidence>
<accession>A0ABP1RXB6</accession>
<dbReference type="EMBL" id="CAXLJM020000120">
    <property type="protein sequence ID" value="CAL8137924.1"/>
    <property type="molecule type" value="Genomic_DNA"/>
</dbReference>
<protein>
    <recommendedName>
        <fullName evidence="3">DRBM domain-containing protein</fullName>
    </recommendedName>
</protein>
<organism evidence="1 2">
    <name type="scientific">Orchesella dallaii</name>
    <dbReference type="NCBI Taxonomy" id="48710"/>
    <lineage>
        <taxon>Eukaryota</taxon>
        <taxon>Metazoa</taxon>
        <taxon>Ecdysozoa</taxon>
        <taxon>Arthropoda</taxon>
        <taxon>Hexapoda</taxon>
        <taxon>Collembola</taxon>
        <taxon>Entomobryomorpha</taxon>
        <taxon>Entomobryoidea</taxon>
        <taxon>Orchesellidae</taxon>
        <taxon>Orchesellinae</taxon>
        <taxon>Orchesella</taxon>
    </lineage>
</organism>
<sequence>MIRTGHSVAISEEDLNRDDFFGEDFGRVSTTSSSGVCNKRKLADTQSSTILKLESLELDSEDEDVLVLDTEGDQSLLADIDPVVVRDDDDTRREVFAETFKRPSESGKTTIVLKPRNVPLPTTSNSDEEGMDQNKWLRCVVSDNGQLKCTVSNTVETLSNSGETESLMADTIKELVKTYLTKRQTIIDETGLLSTPLHVVKKLATDHGEQVHCEGTLFPNGCHRMELFSGNLRGVGEGTTMKIARQMAAIDLLEQVQLSGPGIRIPAMGLLPGWLTNPAVFRDLFAVCKQKNLPRIKIESKLNFDPESGPQPNCSKWRAVCTVGHLKAVGESEEDIFARREAAKEMYQMITNMEYKDIPFAIGRACLRLGELSGTGFQPIMSNQKKVWLLKNRVVNNQLVIRDDEEDLALYNVDELKKDLNETDLRALEPSNTKKLKVTVKNVGPLSEDDLLSEVSPSISRCVSVEHEPIYNAEVESTWPWF</sequence>
<proteinExistence type="predicted"/>
<comment type="caution">
    <text evidence="1">The sequence shown here is derived from an EMBL/GenBank/DDBJ whole genome shotgun (WGS) entry which is preliminary data.</text>
</comment>
<dbReference type="SUPFAM" id="SSF54768">
    <property type="entry name" value="dsRNA-binding domain-like"/>
    <property type="match status" value="1"/>
</dbReference>
<evidence type="ECO:0008006" key="3">
    <source>
        <dbReference type="Google" id="ProtNLM"/>
    </source>
</evidence>
<reference evidence="1 2" key="1">
    <citation type="submission" date="2024-08" db="EMBL/GenBank/DDBJ databases">
        <authorList>
            <person name="Cucini C."/>
            <person name="Frati F."/>
        </authorList>
    </citation>
    <scope>NUCLEOTIDE SEQUENCE [LARGE SCALE GENOMIC DNA]</scope>
</reference>